<reference evidence="1" key="2">
    <citation type="journal article" date="2015" name="Data Brief">
        <title>Shoot transcriptome of the giant reed, Arundo donax.</title>
        <authorList>
            <person name="Barrero R.A."/>
            <person name="Guerrero F.D."/>
            <person name="Moolhuijzen P."/>
            <person name="Goolsby J.A."/>
            <person name="Tidwell J."/>
            <person name="Bellgard S.E."/>
            <person name="Bellgard M.I."/>
        </authorList>
    </citation>
    <scope>NUCLEOTIDE SEQUENCE</scope>
    <source>
        <tissue evidence="1">Shoot tissue taken approximately 20 cm above the soil surface</tissue>
    </source>
</reference>
<dbReference type="AlphaFoldDB" id="A0A0A9HP43"/>
<organism evidence="1">
    <name type="scientific">Arundo donax</name>
    <name type="common">Giant reed</name>
    <name type="synonym">Donax arundinaceus</name>
    <dbReference type="NCBI Taxonomy" id="35708"/>
    <lineage>
        <taxon>Eukaryota</taxon>
        <taxon>Viridiplantae</taxon>
        <taxon>Streptophyta</taxon>
        <taxon>Embryophyta</taxon>
        <taxon>Tracheophyta</taxon>
        <taxon>Spermatophyta</taxon>
        <taxon>Magnoliopsida</taxon>
        <taxon>Liliopsida</taxon>
        <taxon>Poales</taxon>
        <taxon>Poaceae</taxon>
        <taxon>PACMAD clade</taxon>
        <taxon>Arundinoideae</taxon>
        <taxon>Arundineae</taxon>
        <taxon>Arundo</taxon>
    </lineage>
</organism>
<evidence type="ECO:0000313" key="1">
    <source>
        <dbReference type="EMBL" id="JAE36631.1"/>
    </source>
</evidence>
<dbReference type="EMBL" id="GBRH01161265">
    <property type="protein sequence ID" value="JAE36631.1"/>
    <property type="molecule type" value="Transcribed_RNA"/>
</dbReference>
<name>A0A0A9HP43_ARUDO</name>
<reference evidence="1" key="1">
    <citation type="submission" date="2014-09" db="EMBL/GenBank/DDBJ databases">
        <authorList>
            <person name="Magalhaes I.L.F."/>
            <person name="Oliveira U."/>
            <person name="Santos F.R."/>
            <person name="Vidigal T.H.D.A."/>
            <person name="Brescovit A.D."/>
            <person name="Santos A.J."/>
        </authorList>
    </citation>
    <scope>NUCLEOTIDE SEQUENCE</scope>
    <source>
        <tissue evidence="1">Shoot tissue taken approximately 20 cm above the soil surface</tissue>
    </source>
</reference>
<sequence>MSCFGFTPPKSDPTTDFPWRISREDMESGAPCISTPRMIVLPHPCTSNGITWQELAFRTHV</sequence>
<proteinExistence type="predicted"/>
<accession>A0A0A9HP43</accession>
<protein>
    <submittedName>
        <fullName evidence="1">Uncharacterized protein</fullName>
    </submittedName>
</protein>